<evidence type="ECO:0000313" key="2">
    <source>
        <dbReference type="EMBL" id="KAJ6998105.1"/>
    </source>
</evidence>
<keyword evidence="4" id="KW-1185">Reference proteome</keyword>
<dbReference type="AlphaFoldDB" id="A0AAD6W3R5"/>
<gene>
    <name evidence="1" type="ORF">NC653_014326</name>
    <name evidence="2" type="ORF">NC653_014341</name>
    <name evidence="3" type="ORF">NC653_015100</name>
</gene>
<dbReference type="EMBL" id="JAQIZT010000005">
    <property type="protein sequence ID" value="KAJ6998087.1"/>
    <property type="molecule type" value="Genomic_DNA"/>
</dbReference>
<dbReference type="Proteomes" id="UP001164929">
    <property type="component" value="Chromosome 5"/>
</dbReference>
<accession>A0AAD6W3R5</accession>
<evidence type="ECO:0000313" key="1">
    <source>
        <dbReference type="EMBL" id="KAJ6998087.1"/>
    </source>
</evidence>
<sequence length="69" mass="7801">MQIRSFLEVPWRVREMKHSPRVSVKAIKMDPGRKSSRGPSNVPFMNASYSAVEFVVKFSSLGILLPLPL</sequence>
<name>A0AAD6W3R5_9ROSI</name>
<evidence type="ECO:0000313" key="4">
    <source>
        <dbReference type="Proteomes" id="UP001164929"/>
    </source>
</evidence>
<dbReference type="EMBL" id="JAQIZT010000005">
    <property type="protein sequence ID" value="KAJ6998105.1"/>
    <property type="molecule type" value="Genomic_DNA"/>
</dbReference>
<proteinExistence type="predicted"/>
<protein>
    <submittedName>
        <fullName evidence="1">Uncharacterized protein</fullName>
    </submittedName>
</protein>
<organism evidence="1 4">
    <name type="scientific">Populus alba x Populus x berolinensis</name>
    <dbReference type="NCBI Taxonomy" id="444605"/>
    <lineage>
        <taxon>Eukaryota</taxon>
        <taxon>Viridiplantae</taxon>
        <taxon>Streptophyta</taxon>
        <taxon>Embryophyta</taxon>
        <taxon>Tracheophyta</taxon>
        <taxon>Spermatophyta</taxon>
        <taxon>Magnoliopsida</taxon>
        <taxon>eudicotyledons</taxon>
        <taxon>Gunneridae</taxon>
        <taxon>Pentapetalae</taxon>
        <taxon>rosids</taxon>
        <taxon>fabids</taxon>
        <taxon>Malpighiales</taxon>
        <taxon>Salicaceae</taxon>
        <taxon>Saliceae</taxon>
        <taxon>Populus</taxon>
    </lineage>
</organism>
<reference evidence="1" key="1">
    <citation type="journal article" date="2023" name="Mol. Ecol. Resour.">
        <title>Chromosome-level genome assembly of a triploid poplar Populus alba 'Berolinensis'.</title>
        <authorList>
            <person name="Chen S."/>
            <person name="Yu Y."/>
            <person name="Wang X."/>
            <person name="Wang S."/>
            <person name="Zhang T."/>
            <person name="Zhou Y."/>
            <person name="He R."/>
            <person name="Meng N."/>
            <person name="Wang Y."/>
            <person name="Liu W."/>
            <person name="Liu Z."/>
            <person name="Liu J."/>
            <person name="Guo Q."/>
            <person name="Huang H."/>
            <person name="Sederoff R.R."/>
            <person name="Wang G."/>
            <person name="Qu G."/>
            <person name="Chen S."/>
        </authorList>
    </citation>
    <scope>NUCLEOTIDE SEQUENCE</scope>
    <source>
        <strain evidence="1">SC-2020</strain>
    </source>
</reference>
<dbReference type="EMBL" id="JAQIZT010000005">
    <property type="protein sequence ID" value="KAJ6999159.1"/>
    <property type="molecule type" value="Genomic_DNA"/>
</dbReference>
<comment type="caution">
    <text evidence="1">The sequence shown here is derived from an EMBL/GenBank/DDBJ whole genome shotgun (WGS) entry which is preliminary data.</text>
</comment>
<evidence type="ECO:0000313" key="3">
    <source>
        <dbReference type="EMBL" id="KAJ6999159.1"/>
    </source>
</evidence>